<evidence type="ECO:0000259" key="2">
    <source>
        <dbReference type="Pfam" id="PF20171"/>
    </source>
</evidence>
<evidence type="ECO:0000313" key="3">
    <source>
        <dbReference type="EMBL" id="QEC47657.1"/>
    </source>
</evidence>
<dbReference type="AlphaFoldDB" id="A0A5B8U3R6"/>
<evidence type="ECO:0000313" key="4">
    <source>
        <dbReference type="Proteomes" id="UP000321805"/>
    </source>
</evidence>
<dbReference type="Pfam" id="PF20171">
    <property type="entry name" value="OpcA_G6PD_C"/>
    <property type="match status" value="1"/>
</dbReference>
<dbReference type="RefSeq" id="WP_146918363.1">
    <property type="nucleotide sequence ID" value="NZ_CP042430.1"/>
</dbReference>
<feature type="domain" description="Glucose-6-phosphate dehydrogenase assembly protein OpcA N-terminal" evidence="1">
    <location>
        <begin position="64"/>
        <end position="173"/>
    </location>
</feature>
<sequence>MATVDTVWRATDTNPGAIDAALRAALSEVHRENAGYAPARVLNLVCIVDRQYSGEIANRLRNVGRYHPSRTIVCSVDPRRTTLDAVATIAAPSEVRQGDIGLLRETVVVECGERHLEHLDRIVDPLVVTDLLTCVWAPHGHADGVDSLLDLAQVALLDSVDEPEPGDAIRRARQLSDRVYVVDLAWLRSTPWRERIAATFDPPVVRPELRTISAVTVRHHPDSACAALLLAGWMASRLDWRVGPLVEHRGGVLEGSLHARRQDVKLRLEPDPQLQVRGLAGLTLATASGRSYSLDRGPGGLHAHFENARGDRRDWTILGASRGEAGILGEGIRQALLRDPTYAPALARAAELMA</sequence>
<organism evidence="3 4">
    <name type="scientific">Baekduia soli</name>
    <dbReference type="NCBI Taxonomy" id="496014"/>
    <lineage>
        <taxon>Bacteria</taxon>
        <taxon>Bacillati</taxon>
        <taxon>Actinomycetota</taxon>
        <taxon>Thermoleophilia</taxon>
        <taxon>Solirubrobacterales</taxon>
        <taxon>Baekduiaceae</taxon>
        <taxon>Baekduia</taxon>
    </lineage>
</organism>
<dbReference type="InterPro" id="IPR046802">
    <property type="entry name" value="OpcA_G6PD_C"/>
</dbReference>
<dbReference type="OrthoDB" id="128564at2"/>
<dbReference type="InterPro" id="IPR046801">
    <property type="entry name" value="OpcA_G6PD_N"/>
</dbReference>
<dbReference type="Pfam" id="PF10128">
    <property type="entry name" value="OpcA_G6PD_assem"/>
    <property type="match status" value="1"/>
</dbReference>
<dbReference type="PANTHER" id="PTHR38658">
    <property type="entry name" value="OXPP CYCLE PROTEIN OPCA-RELATED"/>
    <property type="match status" value="1"/>
</dbReference>
<gene>
    <name evidence="3" type="ORF">FSW04_08770</name>
</gene>
<dbReference type="KEGG" id="bsol:FSW04_08770"/>
<accession>A0A5B8U3R6</accession>
<dbReference type="EMBL" id="CP042430">
    <property type="protein sequence ID" value="QEC47657.1"/>
    <property type="molecule type" value="Genomic_DNA"/>
</dbReference>
<reference evidence="3 4" key="1">
    <citation type="journal article" date="2018" name="J. Microbiol.">
        <title>Baekduia soli gen. nov., sp. nov., a novel bacterium isolated from the soil of Baekdu Mountain and proposal of a novel family name, Baekduiaceae fam. nov.</title>
        <authorList>
            <person name="An D.S."/>
            <person name="Siddiqi M.Z."/>
            <person name="Kim K.H."/>
            <person name="Yu H.S."/>
            <person name="Im W.T."/>
        </authorList>
    </citation>
    <scope>NUCLEOTIDE SEQUENCE [LARGE SCALE GENOMIC DNA]</scope>
    <source>
        <strain evidence="3 4">BR7-21</strain>
    </source>
</reference>
<feature type="domain" description="Glucose-6-phosphate dehydrogenase assembly protein OpcA C-terminal" evidence="2">
    <location>
        <begin position="180"/>
        <end position="271"/>
    </location>
</feature>
<dbReference type="InterPro" id="IPR004555">
    <property type="entry name" value="G6PDH_assembly_OpcA"/>
</dbReference>
<protein>
    <recommendedName>
        <fullName evidence="5">Glucose-6-phosphate dehydrogenase</fullName>
    </recommendedName>
</protein>
<keyword evidence="4" id="KW-1185">Reference proteome</keyword>
<dbReference type="Proteomes" id="UP000321805">
    <property type="component" value="Chromosome"/>
</dbReference>
<evidence type="ECO:0008006" key="5">
    <source>
        <dbReference type="Google" id="ProtNLM"/>
    </source>
</evidence>
<proteinExistence type="predicted"/>
<name>A0A5B8U3R6_9ACTN</name>
<evidence type="ECO:0000259" key="1">
    <source>
        <dbReference type="Pfam" id="PF10128"/>
    </source>
</evidence>
<dbReference type="PANTHER" id="PTHR38658:SF1">
    <property type="entry name" value="OXPP CYCLE PROTEIN OPCA-RELATED"/>
    <property type="match status" value="1"/>
</dbReference>